<feature type="transmembrane region" description="Helical" evidence="1">
    <location>
        <begin position="56"/>
        <end position="84"/>
    </location>
</feature>
<keyword evidence="1" id="KW-0812">Transmembrane</keyword>
<gene>
    <name evidence="2" type="ORF">MARSALSMR5_03178</name>
</gene>
<dbReference type="Proteomes" id="UP000193100">
    <property type="component" value="Chromosome"/>
</dbReference>
<protein>
    <recommendedName>
        <fullName evidence="4">DUF2804 domain-containing protein</fullName>
    </recommendedName>
</protein>
<reference evidence="2 3" key="1">
    <citation type="submission" date="2017-04" db="EMBL/GenBank/DDBJ databases">
        <title>Genome Sequence of Marinobacter salarius strain SMR5 Isolated from a culture of the Diatom Skeletonema marinoi.</title>
        <authorList>
            <person name="Topel M."/>
            <person name="Pinder M.I.M."/>
            <person name="Johansson O.N."/>
            <person name="Kourtchenko O."/>
            <person name="Godhe A."/>
            <person name="Clarke A.K."/>
        </authorList>
    </citation>
    <scope>NUCLEOTIDE SEQUENCE [LARGE SCALE GENOMIC DNA]</scope>
    <source>
        <strain evidence="2 3">SMR5</strain>
    </source>
</reference>
<dbReference type="RefSeq" id="WP_085681501.1">
    <property type="nucleotide sequence ID" value="NZ_CP020931.1"/>
</dbReference>
<dbReference type="STRING" id="1420917.AU15_08895"/>
<dbReference type="AlphaFoldDB" id="A0A1W6KCT7"/>
<name>A0A1W6KCT7_9GAMM</name>
<evidence type="ECO:0008006" key="4">
    <source>
        <dbReference type="Google" id="ProtNLM"/>
    </source>
</evidence>
<evidence type="ECO:0000313" key="2">
    <source>
        <dbReference type="EMBL" id="ARM85221.1"/>
    </source>
</evidence>
<proteinExistence type="predicted"/>
<organism evidence="2 3">
    <name type="scientific">Marinobacter salarius</name>
    <dbReference type="NCBI Taxonomy" id="1420917"/>
    <lineage>
        <taxon>Bacteria</taxon>
        <taxon>Pseudomonadati</taxon>
        <taxon>Pseudomonadota</taxon>
        <taxon>Gammaproteobacteria</taxon>
        <taxon>Pseudomonadales</taxon>
        <taxon>Marinobacteraceae</taxon>
        <taxon>Marinobacter</taxon>
    </lineage>
</organism>
<accession>A0A1W6KCT7</accession>
<evidence type="ECO:0000256" key="1">
    <source>
        <dbReference type="SAM" id="Phobius"/>
    </source>
</evidence>
<keyword evidence="1" id="KW-1133">Transmembrane helix</keyword>
<sequence>MKKPNKRLIDDRGRIPYGVLDTPVDVINYRDFDLRTVMDKPRSALARKARFNQFQFVSAMAPGWVFGLAVVDLKLVSTAFFYLYDFKTGQMLEQSLTQPLAKGTHIEPRPETGVTEFRKGKTCVRITSDGHSRGVLVSGPGDLRIALNIEGDTRPLRLVCPAGYSGWVFTRKSAGLPVSGDIRWQGQSWQCDSLSRAAVDWSCGFMRRETAWNWASVAGVLPDGRAVGLNLAAGVNETGMTENALWLEGRCIKLGQARFVFDRYDETAPWQVTTDDGRIDLWFEPSGVRRERLNAWLIASNFRQYIGTFSGTVRDEAGNSVPVDGLRGLMEDHFARW</sequence>
<dbReference type="EMBL" id="CP020931">
    <property type="protein sequence ID" value="ARM85221.1"/>
    <property type="molecule type" value="Genomic_DNA"/>
</dbReference>
<dbReference type="GeneID" id="77257103"/>
<dbReference type="PANTHER" id="PTHR35868:SF4">
    <property type="entry name" value="DUF2804 DOMAIN-CONTAINING PROTEIN"/>
    <property type="match status" value="1"/>
</dbReference>
<dbReference type="Pfam" id="PF10974">
    <property type="entry name" value="DUF2804"/>
    <property type="match status" value="1"/>
</dbReference>
<evidence type="ECO:0000313" key="3">
    <source>
        <dbReference type="Proteomes" id="UP000193100"/>
    </source>
</evidence>
<keyword evidence="1" id="KW-0472">Membrane</keyword>
<dbReference type="PANTHER" id="PTHR35868">
    <property type="entry name" value="DUF2804 DOMAIN-CONTAINING PROTEIN-RELATED"/>
    <property type="match status" value="1"/>
</dbReference>
<dbReference type="InterPro" id="IPR021243">
    <property type="entry name" value="DUF2804"/>
</dbReference>